<comment type="caution">
    <text evidence="2">The sequence shown here is derived from an EMBL/GenBank/DDBJ whole genome shotgun (WGS) entry which is preliminary data.</text>
</comment>
<feature type="binding site" evidence="1">
    <location>
        <position position="96"/>
    </location>
    <ligand>
        <name>Mg(2+)</name>
        <dbReference type="ChEBI" id="CHEBI:18420"/>
        <label>1</label>
        <note>catalytic</note>
    </ligand>
</feature>
<organism evidence="2 3">
    <name type="scientific">Gracilimonas sediminicola</name>
    <dbReference type="NCBI Taxonomy" id="2952158"/>
    <lineage>
        <taxon>Bacteria</taxon>
        <taxon>Pseudomonadati</taxon>
        <taxon>Balneolota</taxon>
        <taxon>Balneolia</taxon>
        <taxon>Balneolales</taxon>
        <taxon>Balneolaceae</taxon>
        <taxon>Gracilimonas</taxon>
    </lineage>
</organism>
<reference evidence="2" key="1">
    <citation type="submission" date="2022-06" db="EMBL/GenBank/DDBJ databases">
        <title>Gracilimonas sp. CAU 1638 isolated from sea sediment.</title>
        <authorList>
            <person name="Kim W."/>
        </authorList>
    </citation>
    <scope>NUCLEOTIDE SEQUENCE</scope>
    <source>
        <strain evidence="2">CAU 1638</strain>
    </source>
</reference>
<dbReference type="Gene3D" id="3.40.190.80">
    <property type="match status" value="1"/>
</dbReference>
<keyword evidence="1" id="KW-0460">Magnesium</keyword>
<dbReference type="Pfam" id="PF00459">
    <property type="entry name" value="Inositol_P"/>
    <property type="match status" value="1"/>
</dbReference>
<dbReference type="GO" id="GO:0006020">
    <property type="term" value="P:inositol metabolic process"/>
    <property type="evidence" value="ECO:0007669"/>
    <property type="project" value="TreeGrafter"/>
</dbReference>
<dbReference type="RefSeq" id="WP_255133161.1">
    <property type="nucleotide sequence ID" value="NZ_JANDBC010000001.1"/>
</dbReference>
<gene>
    <name evidence="2" type="ORF">NM125_04160</name>
</gene>
<feature type="binding site" evidence="1">
    <location>
        <position position="230"/>
    </location>
    <ligand>
        <name>Mg(2+)</name>
        <dbReference type="ChEBI" id="CHEBI:18420"/>
        <label>1</label>
        <note>catalytic</note>
    </ligand>
</feature>
<feature type="binding site" evidence="1">
    <location>
        <position position="93"/>
    </location>
    <ligand>
        <name>Mg(2+)</name>
        <dbReference type="ChEBI" id="CHEBI:18420"/>
        <label>2</label>
    </ligand>
</feature>
<dbReference type="SUPFAM" id="SSF56655">
    <property type="entry name" value="Carbohydrate phosphatase"/>
    <property type="match status" value="1"/>
</dbReference>
<evidence type="ECO:0000313" key="3">
    <source>
        <dbReference type="Proteomes" id="UP001139125"/>
    </source>
</evidence>
<dbReference type="CDD" id="cd01637">
    <property type="entry name" value="IMPase_like"/>
    <property type="match status" value="1"/>
</dbReference>
<dbReference type="PRINTS" id="PR00377">
    <property type="entry name" value="IMPHPHTASES"/>
</dbReference>
<dbReference type="Proteomes" id="UP001139125">
    <property type="component" value="Unassembled WGS sequence"/>
</dbReference>
<proteinExistence type="predicted"/>
<keyword evidence="1" id="KW-0479">Metal-binding</keyword>
<dbReference type="EMBL" id="JANDBC010000001">
    <property type="protein sequence ID" value="MCP9290778.1"/>
    <property type="molecule type" value="Genomic_DNA"/>
</dbReference>
<dbReference type="InterPro" id="IPR000760">
    <property type="entry name" value="Inositol_monophosphatase-like"/>
</dbReference>
<comment type="cofactor">
    <cofactor evidence="1">
        <name>Mg(2+)</name>
        <dbReference type="ChEBI" id="CHEBI:18420"/>
    </cofactor>
</comment>
<feature type="binding site" evidence="1">
    <location>
        <position position="95"/>
    </location>
    <ligand>
        <name>Mg(2+)</name>
        <dbReference type="ChEBI" id="CHEBI:18420"/>
        <label>1</label>
        <note>catalytic</note>
    </ligand>
</feature>
<accession>A0A9X2L2C3</accession>
<dbReference type="GO" id="GO:0046872">
    <property type="term" value="F:metal ion binding"/>
    <property type="evidence" value="ECO:0007669"/>
    <property type="project" value="UniProtKB-KW"/>
</dbReference>
<protein>
    <submittedName>
        <fullName evidence="2">Inositol monophosphatase family protein</fullName>
    </submittedName>
</protein>
<dbReference type="GO" id="GO:0007165">
    <property type="term" value="P:signal transduction"/>
    <property type="evidence" value="ECO:0007669"/>
    <property type="project" value="TreeGrafter"/>
</dbReference>
<feature type="binding site" evidence="1">
    <location>
        <position position="75"/>
    </location>
    <ligand>
        <name>Mg(2+)</name>
        <dbReference type="ChEBI" id="CHEBI:18420"/>
        <label>1</label>
        <note>catalytic</note>
    </ligand>
</feature>
<name>A0A9X2L2C3_9BACT</name>
<sequence length="279" mass="31150">MNLLPLKETAMEAALAAGRIIKSYLDTTIDVKVKPDGGSNYASQIVTKVDKECEDEILSYLLPTCEEHDIALLTEETEDDGSRFEKDYFWCVDPIDGTLALSRKIPDFSVSIALVSRGGTPVIGVIYDPSTETMYHAAKGHRVFKNDKLWKRPKPNNYLTHITDKPLTKTPRPDELMRHLYHKVGELNLSGLKVIQGGGSVLNAIKVVQHTPANMIKHPKKEIGGGSLWDFAATACIFHELGFRATNFNGDPLDLNRKDSTFMHHEGIYYECVEYLAGL</sequence>
<dbReference type="Gene3D" id="3.30.540.10">
    <property type="entry name" value="Fructose-1,6-Bisphosphatase, subunit A, domain 1"/>
    <property type="match status" value="1"/>
</dbReference>
<dbReference type="PANTHER" id="PTHR20854:SF4">
    <property type="entry name" value="INOSITOL-1-MONOPHOSPHATASE-RELATED"/>
    <property type="match status" value="1"/>
</dbReference>
<evidence type="ECO:0000256" key="1">
    <source>
        <dbReference type="PIRSR" id="PIRSR600760-2"/>
    </source>
</evidence>
<keyword evidence="3" id="KW-1185">Reference proteome</keyword>
<dbReference type="AlphaFoldDB" id="A0A9X2L2C3"/>
<evidence type="ECO:0000313" key="2">
    <source>
        <dbReference type="EMBL" id="MCP9290778.1"/>
    </source>
</evidence>
<dbReference type="PANTHER" id="PTHR20854">
    <property type="entry name" value="INOSITOL MONOPHOSPHATASE"/>
    <property type="match status" value="1"/>
</dbReference>
<dbReference type="GO" id="GO:0008934">
    <property type="term" value="F:inositol monophosphate 1-phosphatase activity"/>
    <property type="evidence" value="ECO:0007669"/>
    <property type="project" value="TreeGrafter"/>
</dbReference>